<evidence type="ECO:0000256" key="1">
    <source>
        <dbReference type="SAM" id="MobiDB-lite"/>
    </source>
</evidence>
<dbReference type="EMBL" id="REGN01001999">
    <property type="protein sequence ID" value="RNA31054.1"/>
    <property type="molecule type" value="Genomic_DNA"/>
</dbReference>
<comment type="caution">
    <text evidence="2">The sequence shown here is derived from an EMBL/GenBank/DDBJ whole genome shotgun (WGS) entry which is preliminary data.</text>
</comment>
<evidence type="ECO:0000313" key="2">
    <source>
        <dbReference type="EMBL" id="RNA31054.1"/>
    </source>
</evidence>
<gene>
    <name evidence="2" type="ORF">BpHYR1_004713</name>
</gene>
<protein>
    <submittedName>
        <fullName evidence="2">Uncharacterized protein</fullName>
    </submittedName>
</protein>
<proteinExistence type="predicted"/>
<dbReference type="Proteomes" id="UP000276133">
    <property type="component" value="Unassembled WGS sequence"/>
</dbReference>
<name>A0A3M7S5E9_BRAPC</name>
<reference evidence="2 3" key="1">
    <citation type="journal article" date="2018" name="Sci. Rep.">
        <title>Genomic signatures of local adaptation to the degree of environmental predictability in rotifers.</title>
        <authorList>
            <person name="Franch-Gras L."/>
            <person name="Hahn C."/>
            <person name="Garcia-Roger E.M."/>
            <person name="Carmona M.J."/>
            <person name="Serra M."/>
            <person name="Gomez A."/>
        </authorList>
    </citation>
    <scope>NUCLEOTIDE SEQUENCE [LARGE SCALE GENOMIC DNA]</scope>
    <source>
        <strain evidence="2">HYR1</strain>
    </source>
</reference>
<accession>A0A3M7S5E9</accession>
<feature type="region of interest" description="Disordered" evidence="1">
    <location>
        <begin position="33"/>
        <end position="70"/>
    </location>
</feature>
<sequence length="111" mass="13214">MGNNPFYTFYALSAMEMRMKLMKHNVVDLLSLEGDRKKIESDEQEDEDREEEKKRKKKNRLSSESSSSSCRKNFEIKMAALLTSRNGKRLFKNKFKSSLYKEKIQSRHQNR</sequence>
<organism evidence="2 3">
    <name type="scientific">Brachionus plicatilis</name>
    <name type="common">Marine rotifer</name>
    <name type="synonym">Brachionus muelleri</name>
    <dbReference type="NCBI Taxonomy" id="10195"/>
    <lineage>
        <taxon>Eukaryota</taxon>
        <taxon>Metazoa</taxon>
        <taxon>Spiralia</taxon>
        <taxon>Gnathifera</taxon>
        <taxon>Rotifera</taxon>
        <taxon>Eurotatoria</taxon>
        <taxon>Monogononta</taxon>
        <taxon>Pseudotrocha</taxon>
        <taxon>Ploima</taxon>
        <taxon>Brachionidae</taxon>
        <taxon>Brachionus</taxon>
    </lineage>
</organism>
<evidence type="ECO:0000313" key="3">
    <source>
        <dbReference type="Proteomes" id="UP000276133"/>
    </source>
</evidence>
<keyword evidence="3" id="KW-1185">Reference proteome</keyword>
<dbReference type="AlphaFoldDB" id="A0A3M7S5E9"/>